<keyword evidence="4" id="KW-0503">Monooxygenase</keyword>
<keyword evidence="1" id="KW-0285">Flavoprotein</keyword>
<feature type="domain" description="FAD-binding" evidence="5">
    <location>
        <begin position="5"/>
        <end position="341"/>
    </location>
</feature>
<sequence>MTPKIAIIGAGPGGCMLARLLHQHSIPCTIFEGEKSANYRSQGGTLDLRAQTGLQAVKEAGLWAEFQKHARYDGERMLICDKNKRAWLKRSPRKSQGKKLLHEAPEIDRAVLRQILMESVPDGSVRWGMRLESVESDMSLHFENGVVERGFDLIVGADGAFSKTRQFLSSEKPFYTGLGGYAMSIPDAAERAPDVNKLVDRGSVFSFGDYKTLNGQQLGSGNIDVSYYAHFDEDFTKKCGFDVTDVNAVKDHLRKELHDWSPELKTIFEHVEGPVVWRNLYMLPVGFRWEHKKGITLLGDAAHLMTPFGGIGVNNALNDALLLSRVIVKYSNEGGAGDLDSHIRDYQEEMFKVTRKGAELTEGCMNDMLFTPGAPRARIGNYVTRHATAEFPDWLHPMVAAVVHTIYFFIKLVQ</sequence>
<dbReference type="GO" id="GO:0004497">
    <property type="term" value="F:monooxygenase activity"/>
    <property type="evidence" value="ECO:0007669"/>
    <property type="project" value="UniProtKB-KW"/>
</dbReference>
<dbReference type="SUPFAM" id="SSF51905">
    <property type="entry name" value="FAD/NAD(P)-binding domain"/>
    <property type="match status" value="1"/>
</dbReference>
<dbReference type="PRINTS" id="PR00420">
    <property type="entry name" value="RNGMNOXGNASE"/>
</dbReference>
<dbReference type="InterPro" id="IPR036188">
    <property type="entry name" value="FAD/NAD-bd_sf"/>
</dbReference>
<organism evidence="6 7">
    <name type="scientific">Lentithecium fluviatile CBS 122367</name>
    <dbReference type="NCBI Taxonomy" id="1168545"/>
    <lineage>
        <taxon>Eukaryota</taxon>
        <taxon>Fungi</taxon>
        <taxon>Dikarya</taxon>
        <taxon>Ascomycota</taxon>
        <taxon>Pezizomycotina</taxon>
        <taxon>Dothideomycetes</taxon>
        <taxon>Pleosporomycetidae</taxon>
        <taxon>Pleosporales</taxon>
        <taxon>Massarineae</taxon>
        <taxon>Lentitheciaceae</taxon>
        <taxon>Lentithecium</taxon>
    </lineage>
</organism>
<evidence type="ECO:0000313" key="6">
    <source>
        <dbReference type="EMBL" id="KAF2678050.1"/>
    </source>
</evidence>
<dbReference type="AlphaFoldDB" id="A0A6G1IJ86"/>
<gene>
    <name evidence="6" type="ORF">K458DRAFT_377396</name>
</gene>
<dbReference type="Proteomes" id="UP000799291">
    <property type="component" value="Unassembled WGS sequence"/>
</dbReference>
<dbReference type="PANTHER" id="PTHR46972">
    <property type="entry name" value="MONOOXYGENASE ASQM-RELATED"/>
    <property type="match status" value="1"/>
</dbReference>
<evidence type="ECO:0000259" key="5">
    <source>
        <dbReference type="Pfam" id="PF01494"/>
    </source>
</evidence>
<dbReference type="OrthoDB" id="655030at2759"/>
<keyword evidence="3" id="KW-0560">Oxidoreductase</keyword>
<dbReference type="PANTHER" id="PTHR46972:SF1">
    <property type="entry name" value="FAD DEPENDENT OXIDOREDUCTASE DOMAIN-CONTAINING PROTEIN"/>
    <property type="match status" value="1"/>
</dbReference>
<proteinExistence type="predicted"/>
<dbReference type="InterPro" id="IPR002938">
    <property type="entry name" value="FAD-bd"/>
</dbReference>
<dbReference type="EMBL" id="MU005615">
    <property type="protein sequence ID" value="KAF2678050.1"/>
    <property type="molecule type" value="Genomic_DNA"/>
</dbReference>
<accession>A0A6G1IJ86</accession>
<keyword evidence="7" id="KW-1185">Reference proteome</keyword>
<dbReference type="GO" id="GO:0071949">
    <property type="term" value="F:FAD binding"/>
    <property type="evidence" value="ECO:0007669"/>
    <property type="project" value="InterPro"/>
</dbReference>
<evidence type="ECO:0000256" key="2">
    <source>
        <dbReference type="ARBA" id="ARBA00022827"/>
    </source>
</evidence>
<evidence type="ECO:0000256" key="1">
    <source>
        <dbReference type="ARBA" id="ARBA00022630"/>
    </source>
</evidence>
<evidence type="ECO:0000256" key="3">
    <source>
        <dbReference type="ARBA" id="ARBA00023002"/>
    </source>
</evidence>
<dbReference type="Pfam" id="PF01494">
    <property type="entry name" value="FAD_binding_3"/>
    <property type="match status" value="1"/>
</dbReference>
<evidence type="ECO:0000256" key="4">
    <source>
        <dbReference type="ARBA" id="ARBA00023033"/>
    </source>
</evidence>
<reference evidence="6" key="1">
    <citation type="journal article" date="2020" name="Stud. Mycol.">
        <title>101 Dothideomycetes genomes: a test case for predicting lifestyles and emergence of pathogens.</title>
        <authorList>
            <person name="Haridas S."/>
            <person name="Albert R."/>
            <person name="Binder M."/>
            <person name="Bloem J."/>
            <person name="Labutti K."/>
            <person name="Salamov A."/>
            <person name="Andreopoulos B."/>
            <person name="Baker S."/>
            <person name="Barry K."/>
            <person name="Bills G."/>
            <person name="Bluhm B."/>
            <person name="Cannon C."/>
            <person name="Castanera R."/>
            <person name="Culley D."/>
            <person name="Daum C."/>
            <person name="Ezra D."/>
            <person name="Gonzalez J."/>
            <person name="Henrissat B."/>
            <person name="Kuo A."/>
            <person name="Liang C."/>
            <person name="Lipzen A."/>
            <person name="Lutzoni F."/>
            <person name="Magnuson J."/>
            <person name="Mondo S."/>
            <person name="Nolan M."/>
            <person name="Ohm R."/>
            <person name="Pangilinan J."/>
            <person name="Park H.-J."/>
            <person name="Ramirez L."/>
            <person name="Alfaro M."/>
            <person name="Sun H."/>
            <person name="Tritt A."/>
            <person name="Yoshinaga Y."/>
            <person name="Zwiers L.-H."/>
            <person name="Turgeon B."/>
            <person name="Goodwin S."/>
            <person name="Spatafora J."/>
            <person name="Crous P."/>
            <person name="Grigoriev I."/>
        </authorList>
    </citation>
    <scope>NUCLEOTIDE SEQUENCE</scope>
    <source>
        <strain evidence="6">CBS 122367</strain>
    </source>
</reference>
<keyword evidence="2" id="KW-0274">FAD</keyword>
<name>A0A6G1IJ86_9PLEO</name>
<protein>
    <submittedName>
        <fullName evidence="6">FAD/NAD(P)-binding domain-containing protein</fullName>
    </submittedName>
</protein>
<evidence type="ECO:0000313" key="7">
    <source>
        <dbReference type="Proteomes" id="UP000799291"/>
    </source>
</evidence>
<dbReference type="Gene3D" id="3.50.50.60">
    <property type="entry name" value="FAD/NAD(P)-binding domain"/>
    <property type="match status" value="1"/>
</dbReference>